<organism evidence="2 3">
    <name type="scientific">Panagrellus redivivus</name>
    <name type="common">Microworm</name>
    <dbReference type="NCBI Taxonomy" id="6233"/>
    <lineage>
        <taxon>Eukaryota</taxon>
        <taxon>Metazoa</taxon>
        <taxon>Ecdysozoa</taxon>
        <taxon>Nematoda</taxon>
        <taxon>Chromadorea</taxon>
        <taxon>Rhabditida</taxon>
        <taxon>Tylenchina</taxon>
        <taxon>Panagrolaimomorpha</taxon>
        <taxon>Panagrolaimoidea</taxon>
        <taxon>Panagrolaimidae</taxon>
        <taxon>Panagrellus</taxon>
    </lineage>
</organism>
<accession>A0A7E4VJ76</accession>
<feature type="transmembrane region" description="Helical" evidence="1">
    <location>
        <begin position="124"/>
        <end position="148"/>
    </location>
</feature>
<dbReference type="AlphaFoldDB" id="A0A7E4VJ76"/>
<evidence type="ECO:0000256" key="1">
    <source>
        <dbReference type="SAM" id="Phobius"/>
    </source>
</evidence>
<proteinExistence type="predicted"/>
<keyword evidence="1" id="KW-1133">Transmembrane helix</keyword>
<evidence type="ECO:0000313" key="3">
    <source>
        <dbReference type="WBParaSite" id="Pan_g21534.t1"/>
    </source>
</evidence>
<feature type="transmembrane region" description="Helical" evidence="1">
    <location>
        <begin position="160"/>
        <end position="187"/>
    </location>
</feature>
<reference evidence="2" key="1">
    <citation type="journal article" date="2013" name="Genetics">
        <title>The draft genome and transcriptome of Panagrellus redivivus are shaped by the harsh demands of a free-living lifestyle.</title>
        <authorList>
            <person name="Srinivasan J."/>
            <person name="Dillman A.R."/>
            <person name="Macchietto M.G."/>
            <person name="Heikkinen L."/>
            <person name="Lakso M."/>
            <person name="Fracchia K.M."/>
            <person name="Antoshechkin I."/>
            <person name="Mortazavi A."/>
            <person name="Wong G."/>
            <person name="Sternberg P.W."/>
        </authorList>
    </citation>
    <scope>NUCLEOTIDE SEQUENCE [LARGE SCALE GENOMIC DNA]</scope>
    <source>
        <strain evidence="2">MT8872</strain>
    </source>
</reference>
<keyword evidence="1" id="KW-0812">Transmembrane</keyword>
<feature type="transmembrane region" description="Helical" evidence="1">
    <location>
        <begin position="328"/>
        <end position="354"/>
    </location>
</feature>
<feature type="transmembrane region" description="Helical" evidence="1">
    <location>
        <begin position="57"/>
        <end position="80"/>
    </location>
</feature>
<evidence type="ECO:0000313" key="2">
    <source>
        <dbReference type="Proteomes" id="UP000492821"/>
    </source>
</evidence>
<dbReference type="WBParaSite" id="Pan_g21534.t1">
    <property type="protein sequence ID" value="Pan_g21534.t1"/>
    <property type="gene ID" value="Pan_g21534"/>
</dbReference>
<sequence length="419" mass="49210">MYPATLDVRNRDDQLVRAPIWRKYPSERHPNQSDFQDACFYEAEHYQTREKTVKNTVIWVAEFVMIVAIFLLFLTIIIWFPPLHYFSEAHGQLKKLHKDNDTLLSDFPQISKTLVKHIIFPYNFFLYTAYALIGFAPVILCVSSWNVGNRSTNDVVYRNVVIHLATLFTVILVIFSFVFLLSSWIFLTVPELRDVIVKMQHMQAVSGVSHNQTFLGKIELKKKCCGINHPLDYWSLNKEKDEWVFGISWFKECSESLKKPFKACRFPESCKIFSVPQVKYLKPSKFETFGNIKGWKALRNYYVDQRGNWTDLVDKNHVGCQKKVFFNYFFYIFTFIELIVIIVCCSIVVVLLTCAATSRKEQRIVNEIYRGREDRIAWEAFRIQRQAKRATEAHKNMLLKTHVLEFDRQPESSTVNAEV</sequence>
<dbReference type="Proteomes" id="UP000492821">
    <property type="component" value="Unassembled WGS sequence"/>
</dbReference>
<keyword evidence="2" id="KW-1185">Reference proteome</keyword>
<name>A0A7E4VJ76_PANRE</name>
<reference evidence="3" key="2">
    <citation type="submission" date="2020-10" db="UniProtKB">
        <authorList>
            <consortium name="WormBaseParasite"/>
        </authorList>
    </citation>
    <scope>IDENTIFICATION</scope>
</reference>
<keyword evidence="1" id="KW-0472">Membrane</keyword>
<protein>
    <submittedName>
        <fullName evidence="3">Tetraspanin</fullName>
    </submittedName>
</protein>